<comment type="caution">
    <text evidence="2">The sequence shown here is derived from an EMBL/GenBank/DDBJ whole genome shotgun (WGS) entry which is preliminary data.</text>
</comment>
<gene>
    <name evidence="2" type="ORF">HKB35_25100</name>
</gene>
<dbReference type="Proteomes" id="UP000565155">
    <property type="component" value="Unassembled WGS sequence"/>
</dbReference>
<accession>A0A7Y0R0Y4</accession>
<name>A0A7Y0R0Y4_VIBAL</name>
<keyword evidence="2" id="KW-0378">Hydrolase</keyword>
<feature type="transmembrane region" description="Helical" evidence="1">
    <location>
        <begin position="32"/>
        <end position="53"/>
    </location>
</feature>
<dbReference type="GO" id="GO:0006508">
    <property type="term" value="P:proteolysis"/>
    <property type="evidence" value="ECO:0007669"/>
    <property type="project" value="UniProtKB-KW"/>
</dbReference>
<feature type="non-terminal residue" evidence="2">
    <location>
        <position position="1"/>
    </location>
</feature>
<evidence type="ECO:0000313" key="3">
    <source>
        <dbReference type="Proteomes" id="UP000565155"/>
    </source>
</evidence>
<keyword evidence="2" id="KW-0645">Protease</keyword>
<keyword evidence="1" id="KW-1133">Transmembrane helix</keyword>
<evidence type="ECO:0000256" key="1">
    <source>
        <dbReference type="SAM" id="Phobius"/>
    </source>
</evidence>
<reference evidence="2 3" key="1">
    <citation type="submission" date="2020-04" db="EMBL/GenBank/DDBJ databases">
        <title>Whole-genome sequencing of Vibrio spp. from China reveals different genetic environments of blaCTX-M-14 among diverse lineages.</title>
        <authorList>
            <person name="Zheng Z."/>
            <person name="Ye L."/>
            <person name="Chen S."/>
        </authorList>
    </citation>
    <scope>NUCLEOTIDE SEQUENCE [LARGE SCALE GENOMIC DNA]</scope>
    <source>
        <strain evidence="2 3">Vb1636</strain>
    </source>
</reference>
<proteinExistence type="predicted"/>
<keyword evidence="1" id="KW-0812">Transmembrane</keyword>
<dbReference type="GO" id="GO:0008233">
    <property type="term" value="F:peptidase activity"/>
    <property type="evidence" value="ECO:0007669"/>
    <property type="project" value="UniProtKB-KW"/>
</dbReference>
<evidence type="ECO:0000313" key="2">
    <source>
        <dbReference type="EMBL" id="NMR76867.1"/>
    </source>
</evidence>
<sequence length="69" mass="7764">GFLLMMGMLEVVMEWRARHHSHLLPLTRYGQLFSLIWYLASVGGFVGIIWYFAGLGDSLLSLPLQILGA</sequence>
<organism evidence="2 3">
    <name type="scientific">Vibrio alginolyticus</name>
    <dbReference type="NCBI Taxonomy" id="663"/>
    <lineage>
        <taxon>Bacteria</taxon>
        <taxon>Pseudomonadati</taxon>
        <taxon>Pseudomonadota</taxon>
        <taxon>Gammaproteobacteria</taxon>
        <taxon>Vibrionales</taxon>
        <taxon>Vibrionaceae</taxon>
        <taxon>Vibrio</taxon>
    </lineage>
</organism>
<dbReference type="EMBL" id="JABCMA010000226">
    <property type="protein sequence ID" value="NMR76867.1"/>
    <property type="molecule type" value="Genomic_DNA"/>
</dbReference>
<protein>
    <submittedName>
        <fullName evidence="2">Site-2 protease family protein</fullName>
    </submittedName>
</protein>
<dbReference type="AlphaFoldDB" id="A0A7Y0R0Y4"/>
<keyword evidence="1" id="KW-0472">Membrane</keyword>